<dbReference type="RefSeq" id="WP_069642081.1">
    <property type="nucleotide sequence ID" value="NZ_MIJE01000001.1"/>
</dbReference>
<proteinExistence type="inferred from homology"/>
<keyword evidence="4" id="KW-1133">Transmembrane helix</keyword>
<dbReference type="STRING" id="766136.BHF68_02695"/>
<evidence type="ECO:0000256" key="2">
    <source>
        <dbReference type="ARBA" id="ARBA00029447"/>
    </source>
</evidence>
<dbReference type="GO" id="GO:0007165">
    <property type="term" value="P:signal transduction"/>
    <property type="evidence" value="ECO:0007669"/>
    <property type="project" value="UniProtKB-KW"/>
</dbReference>
<evidence type="ECO:0000259" key="6">
    <source>
        <dbReference type="PROSITE" id="PS50885"/>
    </source>
</evidence>
<feature type="domain" description="HAMP" evidence="6">
    <location>
        <begin position="231"/>
        <end position="283"/>
    </location>
</feature>
<dbReference type="Pfam" id="PF11845">
    <property type="entry name" value="Tll0287-like"/>
    <property type="match status" value="1"/>
</dbReference>
<evidence type="ECO:0000256" key="4">
    <source>
        <dbReference type="SAM" id="Phobius"/>
    </source>
</evidence>
<reference evidence="7 8" key="1">
    <citation type="submission" date="2016-09" db="EMBL/GenBank/DDBJ databases">
        <title>Draft genome sequence for the type strain of Desulfuribacillus alkaliarsenatis AHT28, an obligately anaerobic, sulfidogenic bacterium isolated from Russian soda lake sediments.</title>
        <authorList>
            <person name="Abin C.A."/>
            <person name="Hollibaugh J.T."/>
        </authorList>
    </citation>
    <scope>NUCLEOTIDE SEQUENCE [LARGE SCALE GENOMIC DNA]</scope>
    <source>
        <strain evidence="7 8">AHT28</strain>
    </source>
</reference>
<keyword evidence="1 3" id="KW-0807">Transducer</keyword>
<evidence type="ECO:0000256" key="3">
    <source>
        <dbReference type="PROSITE-ProRule" id="PRU00284"/>
    </source>
</evidence>
<dbReference type="AlphaFoldDB" id="A0A1E5G654"/>
<comment type="similarity">
    <text evidence="2">Belongs to the methyl-accepting chemotaxis (MCP) protein family.</text>
</comment>
<evidence type="ECO:0000313" key="7">
    <source>
        <dbReference type="EMBL" id="OEF98589.1"/>
    </source>
</evidence>
<keyword evidence="4" id="KW-0812">Transmembrane</keyword>
<dbReference type="SUPFAM" id="SSF58104">
    <property type="entry name" value="Methyl-accepting chemotaxis protein (MCP) signaling domain"/>
    <property type="match status" value="1"/>
</dbReference>
<keyword evidence="4" id="KW-0472">Membrane</keyword>
<keyword evidence="8" id="KW-1185">Reference proteome</keyword>
<dbReference type="SMART" id="SM00304">
    <property type="entry name" value="HAMP"/>
    <property type="match status" value="1"/>
</dbReference>
<comment type="caution">
    <text evidence="7">The sequence shown here is derived from an EMBL/GenBank/DDBJ whole genome shotgun (WGS) entry which is preliminary data.</text>
</comment>
<name>A0A1E5G654_9FIRM</name>
<evidence type="ECO:0008006" key="9">
    <source>
        <dbReference type="Google" id="ProtNLM"/>
    </source>
</evidence>
<organism evidence="7 8">
    <name type="scientific">Desulfuribacillus alkaliarsenatis</name>
    <dbReference type="NCBI Taxonomy" id="766136"/>
    <lineage>
        <taxon>Bacteria</taxon>
        <taxon>Bacillati</taxon>
        <taxon>Bacillota</taxon>
        <taxon>Desulfuribacillia</taxon>
        <taxon>Desulfuribacillales</taxon>
        <taxon>Desulfuribacillaceae</taxon>
        <taxon>Desulfuribacillus</taxon>
    </lineage>
</organism>
<evidence type="ECO:0000313" key="8">
    <source>
        <dbReference type="Proteomes" id="UP000094296"/>
    </source>
</evidence>
<dbReference type="InterPro" id="IPR004089">
    <property type="entry name" value="MCPsignal_dom"/>
</dbReference>
<dbReference type="InterPro" id="IPR003660">
    <property type="entry name" value="HAMP_dom"/>
</dbReference>
<dbReference type="Pfam" id="PF00672">
    <property type="entry name" value="HAMP"/>
    <property type="match status" value="1"/>
</dbReference>
<accession>A0A1E5G654</accession>
<gene>
    <name evidence="7" type="ORF">BHF68_02695</name>
</gene>
<dbReference type="GO" id="GO:0016020">
    <property type="term" value="C:membrane"/>
    <property type="evidence" value="ECO:0007669"/>
    <property type="project" value="InterPro"/>
</dbReference>
<dbReference type="SMART" id="SM00283">
    <property type="entry name" value="MA"/>
    <property type="match status" value="1"/>
</dbReference>
<dbReference type="PANTHER" id="PTHR32089:SF112">
    <property type="entry name" value="LYSOZYME-LIKE PROTEIN-RELATED"/>
    <property type="match status" value="1"/>
</dbReference>
<dbReference type="CDD" id="cd11386">
    <property type="entry name" value="MCP_signal"/>
    <property type="match status" value="1"/>
</dbReference>
<dbReference type="InterPro" id="IPR021796">
    <property type="entry name" value="Tll0287-like_dom"/>
</dbReference>
<feature type="transmembrane region" description="Helical" evidence="4">
    <location>
        <begin position="208"/>
        <end position="229"/>
    </location>
</feature>
<sequence>MLTKKLSLRLKFMIVIGLCLAVLLNSVFYFLDKRTAQQSEEQLQDITEMMALQILSVRTFLAQNQGKINYDSEGNFEFKGLNPAAGARLFAEEFEKLTGITMKQTSLQYRMPSNAPDDWEREMLHVFEQNPDSDGIFGRGKVNGQEVYRYMLPLKVNESCLTCHGFPVGELDMSGYPKEGYQVGELRGAISVYTPMESHLEFLATNKVFYVTLMLSIIGVLSLIIYILFNVLVKRPLDTFIDGMQKVSNGELNSKIAVNNQDEFGILGTAFNKMVDNLKHLISKVSQSAETVSAYSQEFSKTIVDNKNAMDQISAVAQEQATGIQRQNNYLHDTMATVEQSSASIEEISATIQEVTKSAQRTTTIAKDGNKTMELAMKEIQNMDSSTQEVSNLIHELGLKSEEIGKIVVLINAVAEQTNLLALNAAIEAARAGEHGKGFAVVADEVRKLAEQSQKATKDISSLISIIQEQIQHAVGAVNENRQVVENGNQVIAEGANIFQTIGTYINIVSEQISHVSIATDELAKGSENIVVAINTIEEIARQVAETSSEMTKTTEEQTTAIDNISLSAKNLAKLAHELHEEIKFFKLK</sequence>
<dbReference type="PROSITE" id="PS50885">
    <property type="entry name" value="HAMP"/>
    <property type="match status" value="1"/>
</dbReference>
<dbReference type="PROSITE" id="PS50111">
    <property type="entry name" value="CHEMOTAXIS_TRANSDUC_2"/>
    <property type="match status" value="1"/>
</dbReference>
<evidence type="ECO:0000256" key="1">
    <source>
        <dbReference type="ARBA" id="ARBA00023224"/>
    </source>
</evidence>
<dbReference type="Pfam" id="PF00015">
    <property type="entry name" value="MCPsignal"/>
    <property type="match status" value="1"/>
</dbReference>
<feature type="domain" description="Methyl-accepting transducer" evidence="5">
    <location>
        <begin position="302"/>
        <end position="538"/>
    </location>
</feature>
<feature type="transmembrane region" description="Helical" evidence="4">
    <location>
        <begin position="12"/>
        <end position="31"/>
    </location>
</feature>
<dbReference type="OrthoDB" id="2168386at2"/>
<dbReference type="Gene3D" id="1.10.287.950">
    <property type="entry name" value="Methyl-accepting chemotaxis protein"/>
    <property type="match status" value="1"/>
</dbReference>
<dbReference type="EMBL" id="MIJE01000001">
    <property type="protein sequence ID" value="OEF98589.1"/>
    <property type="molecule type" value="Genomic_DNA"/>
</dbReference>
<dbReference type="CDD" id="cd06225">
    <property type="entry name" value="HAMP"/>
    <property type="match status" value="1"/>
</dbReference>
<dbReference type="PANTHER" id="PTHR32089">
    <property type="entry name" value="METHYL-ACCEPTING CHEMOTAXIS PROTEIN MCPB"/>
    <property type="match status" value="1"/>
</dbReference>
<protein>
    <recommendedName>
        <fullName evidence="9">Chemotaxis protein</fullName>
    </recommendedName>
</protein>
<evidence type="ECO:0000259" key="5">
    <source>
        <dbReference type="PROSITE" id="PS50111"/>
    </source>
</evidence>
<dbReference type="Proteomes" id="UP000094296">
    <property type="component" value="Unassembled WGS sequence"/>
</dbReference>